<protein>
    <recommendedName>
        <fullName evidence="6">Transcription repressor</fullName>
    </recommendedName>
    <alternativeName>
        <fullName evidence="6">Ovate family protein</fullName>
    </alternativeName>
</protein>
<comment type="subcellular location">
    <subcellularLocation>
        <location evidence="1 6">Nucleus</location>
    </subcellularLocation>
</comment>
<dbReference type="EMBL" id="LFYR01001020">
    <property type="protein sequence ID" value="KMZ65675.1"/>
    <property type="molecule type" value="Genomic_DNA"/>
</dbReference>
<sequence length="275" mass="31792">MKSFNWGKKQKQQKESASSGFSILPRRWISKLKQSMAPKPNVHQQQQKEMINVTTLSDNLSFSTKSLGYYITNDPQPPRHSNCERKSDYYSISECRRGGLVHGLFRSRSERVNSTTGAGVCEENLHVPELTQIQTGRKDDDLIRKKIKRKKRVKVNSPRLVPLNNNKKMTTKKKKKKKKMMMAEQVSGRTKNLESFAVVKNSMDPQVDFRNSMIEMILEIKMARREEFESLLDCYLALNAEEYHDMIFKAFKQVWFVLYPNAPPDTTSSSSSSNL</sequence>
<reference evidence="10" key="1">
    <citation type="journal article" date="2016" name="Nature">
        <title>The genome of the seagrass Zostera marina reveals angiosperm adaptation to the sea.</title>
        <authorList>
            <person name="Olsen J.L."/>
            <person name="Rouze P."/>
            <person name="Verhelst B."/>
            <person name="Lin Y.-C."/>
            <person name="Bayer T."/>
            <person name="Collen J."/>
            <person name="Dattolo E."/>
            <person name="De Paoli E."/>
            <person name="Dittami S."/>
            <person name="Maumus F."/>
            <person name="Michel G."/>
            <person name="Kersting A."/>
            <person name="Lauritano C."/>
            <person name="Lohaus R."/>
            <person name="Toepel M."/>
            <person name="Tonon T."/>
            <person name="Vanneste K."/>
            <person name="Amirebrahimi M."/>
            <person name="Brakel J."/>
            <person name="Bostroem C."/>
            <person name="Chovatia M."/>
            <person name="Grimwood J."/>
            <person name="Jenkins J.W."/>
            <person name="Jueterbock A."/>
            <person name="Mraz A."/>
            <person name="Stam W.T."/>
            <person name="Tice H."/>
            <person name="Bornberg-Bauer E."/>
            <person name="Green P.J."/>
            <person name="Pearson G.A."/>
            <person name="Procaccini G."/>
            <person name="Duarte C.M."/>
            <person name="Schmutz J."/>
            <person name="Reusch T.B.H."/>
            <person name="Van de Peer Y."/>
        </authorList>
    </citation>
    <scope>NUCLEOTIDE SEQUENCE [LARGE SCALE GENOMIC DNA]</scope>
    <source>
        <strain evidence="10">cv. Finnish</strain>
    </source>
</reference>
<feature type="region of interest" description="Disordered" evidence="7">
    <location>
        <begin position="1"/>
        <end position="20"/>
    </location>
</feature>
<keyword evidence="4 6" id="KW-0804">Transcription</keyword>
<evidence type="ECO:0000256" key="5">
    <source>
        <dbReference type="ARBA" id="ARBA00023242"/>
    </source>
</evidence>
<dbReference type="NCBIfam" id="TIGR01568">
    <property type="entry name" value="A_thal_3678"/>
    <property type="match status" value="1"/>
</dbReference>
<dbReference type="GO" id="GO:0045892">
    <property type="term" value="P:negative regulation of DNA-templated transcription"/>
    <property type="evidence" value="ECO:0007669"/>
    <property type="project" value="UniProtKB-UniRule"/>
</dbReference>
<dbReference type="STRING" id="29655.A0A0K9PBW5"/>
<comment type="function">
    <text evidence="6">Transcriptional repressor that regulates multiple aspects of plant growth and development.</text>
</comment>
<evidence type="ECO:0000256" key="1">
    <source>
        <dbReference type="ARBA" id="ARBA00004123"/>
    </source>
</evidence>
<evidence type="ECO:0000313" key="9">
    <source>
        <dbReference type="EMBL" id="KMZ65675.1"/>
    </source>
</evidence>
<keyword evidence="2 6" id="KW-0678">Repressor</keyword>
<evidence type="ECO:0000256" key="4">
    <source>
        <dbReference type="ARBA" id="ARBA00023163"/>
    </source>
</evidence>
<dbReference type="InterPro" id="IPR038933">
    <property type="entry name" value="Ovate"/>
</dbReference>
<dbReference type="PANTHER" id="PTHR33057">
    <property type="entry name" value="TRANSCRIPTION REPRESSOR OFP7-RELATED"/>
    <property type="match status" value="1"/>
</dbReference>
<dbReference type="PANTHER" id="PTHR33057:SF82">
    <property type="entry name" value="TRANSCRIPTION REPRESSOR OFP5"/>
    <property type="match status" value="1"/>
</dbReference>
<gene>
    <name evidence="9" type="ORF">ZOSMA_313G00250</name>
</gene>
<dbReference type="AlphaFoldDB" id="A0A0K9PBW5"/>
<name>A0A0K9PBW5_ZOSMR</name>
<keyword evidence="10" id="KW-1185">Reference proteome</keyword>
<dbReference type="Proteomes" id="UP000036987">
    <property type="component" value="Unassembled WGS sequence"/>
</dbReference>
<evidence type="ECO:0000313" key="10">
    <source>
        <dbReference type="Proteomes" id="UP000036987"/>
    </source>
</evidence>
<keyword evidence="3 6" id="KW-0805">Transcription regulation</keyword>
<evidence type="ECO:0000259" key="8">
    <source>
        <dbReference type="PROSITE" id="PS51754"/>
    </source>
</evidence>
<dbReference type="Pfam" id="PF04844">
    <property type="entry name" value="Ovate"/>
    <property type="match status" value="1"/>
</dbReference>
<comment type="caution">
    <text evidence="9">The sequence shown here is derived from an EMBL/GenBank/DDBJ whole genome shotgun (WGS) entry which is preliminary data.</text>
</comment>
<organism evidence="9 10">
    <name type="scientific">Zostera marina</name>
    <name type="common">Eelgrass</name>
    <dbReference type="NCBI Taxonomy" id="29655"/>
    <lineage>
        <taxon>Eukaryota</taxon>
        <taxon>Viridiplantae</taxon>
        <taxon>Streptophyta</taxon>
        <taxon>Embryophyta</taxon>
        <taxon>Tracheophyta</taxon>
        <taxon>Spermatophyta</taxon>
        <taxon>Magnoliopsida</taxon>
        <taxon>Liliopsida</taxon>
        <taxon>Zosteraceae</taxon>
        <taxon>Zostera</taxon>
    </lineage>
</organism>
<dbReference type="PROSITE" id="PS51754">
    <property type="entry name" value="OVATE"/>
    <property type="match status" value="1"/>
</dbReference>
<evidence type="ECO:0000256" key="7">
    <source>
        <dbReference type="SAM" id="MobiDB-lite"/>
    </source>
</evidence>
<dbReference type="InterPro" id="IPR006458">
    <property type="entry name" value="Ovate_C"/>
</dbReference>
<accession>A0A0K9PBW5</accession>
<evidence type="ECO:0000256" key="2">
    <source>
        <dbReference type="ARBA" id="ARBA00022491"/>
    </source>
</evidence>
<feature type="domain" description="OVATE" evidence="8">
    <location>
        <begin position="198"/>
        <end position="257"/>
    </location>
</feature>
<evidence type="ECO:0000256" key="6">
    <source>
        <dbReference type="RuleBase" id="RU367028"/>
    </source>
</evidence>
<evidence type="ECO:0000256" key="3">
    <source>
        <dbReference type="ARBA" id="ARBA00023015"/>
    </source>
</evidence>
<dbReference type="OrthoDB" id="782050at2759"/>
<proteinExistence type="predicted"/>
<keyword evidence="5 6" id="KW-0539">Nucleus</keyword>
<dbReference type="GO" id="GO:0005634">
    <property type="term" value="C:nucleus"/>
    <property type="evidence" value="ECO:0007669"/>
    <property type="project" value="UniProtKB-SubCell"/>
</dbReference>